<keyword evidence="4" id="KW-0456">Lyase</keyword>
<dbReference type="Proteomes" id="UP000276506">
    <property type="component" value="Unassembled WGS sequence"/>
</dbReference>
<feature type="domain" description="CENP-V/GFA" evidence="5">
    <location>
        <begin position="4"/>
        <end position="120"/>
    </location>
</feature>
<evidence type="ECO:0000259" key="5">
    <source>
        <dbReference type="PROSITE" id="PS51891"/>
    </source>
</evidence>
<organism evidence="6 7">
    <name type="scientific">Stutzerimonas xanthomarina</name>
    <dbReference type="NCBI Taxonomy" id="271420"/>
    <lineage>
        <taxon>Bacteria</taxon>
        <taxon>Pseudomonadati</taxon>
        <taxon>Pseudomonadota</taxon>
        <taxon>Gammaproteobacteria</taxon>
        <taxon>Pseudomonadales</taxon>
        <taxon>Pseudomonadaceae</taxon>
        <taxon>Stutzerimonas</taxon>
    </lineage>
</organism>
<dbReference type="GO" id="GO:0016846">
    <property type="term" value="F:carbon-sulfur lyase activity"/>
    <property type="evidence" value="ECO:0007669"/>
    <property type="project" value="InterPro"/>
</dbReference>
<dbReference type="PANTHER" id="PTHR33337:SF40">
    <property type="entry name" value="CENP-V_GFA DOMAIN-CONTAINING PROTEIN-RELATED"/>
    <property type="match status" value="1"/>
</dbReference>
<proteinExistence type="inferred from homology"/>
<evidence type="ECO:0000313" key="6">
    <source>
        <dbReference type="EMBL" id="RRV02037.1"/>
    </source>
</evidence>
<keyword evidence="2" id="KW-0479">Metal-binding</keyword>
<dbReference type="EMBL" id="RHQL01000065">
    <property type="protein sequence ID" value="RRV02037.1"/>
    <property type="molecule type" value="Genomic_DNA"/>
</dbReference>
<reference evidence="6 7" key="1">
    <citation type="submission" date="2018-10" db="EMBL/GenBank/DDBJ databases">
        <title>Transmission dynamics of multidrug resistant bacteria on intensive care unit surfaces.</title>
        <authorList>
            <person name="D'Souza A.W."/>
            <person name="Potter R.F."/>
            <person name="Wallace M."/>
            <person name="Shupe A."/>
            <person name="Patel S."/>
            <person name="Sun S."/>
            <person name="Gul D."/>
            <person name="Kwon J.H."/>
            <person name="Andleeb S."/>
            <person name="Burnham C.-A.D."/>
            <person name="Dantas G."/>
        </authorList>
    </citation>
    <scope>NUCLEOTIDE SEQUENCE [LARGE SCALE GENOMIC DNA]</scope>
    <source>
        <strain evidence="6 7">PX_177</strain>
    </source>
</reference>
<comment type="caution">
    <text evidence="6">The sequence shown here is derived from an EMBL/GenBank/DDBJ whole genome shotgun (WGS) entry which is preliminary data.</text>
</comment>
<dbReference type="PROSITE" id="PS51891">
    <property type="entry name" value="CENP_V_GFA"/>
    <property type="match status" value="1"/>
</dbReference>
<dbReference type="AlphaFoldDB" id="A0A3R8V5Q6"/>
<sequence>MNIMKGKCLCETVVYEVTGSLGPIYNCHCSKCRRWHGSAFRTRASINKNQFKWLNGAENLSSYKSSENVTKFFCKTCGSPLISTYENKPDILGIPLGGIEGITDANIEAHIFVGSKATWHKITDSVPQFENWPGSEEAVRKTNT</sequence>
<evidence type="ECO:0000256" key="3">
    <source>
        <dbReference type="ARBA" id="ARBA00022833"/>
    </source>
</evidence>
<protein>
    <submittedName>
        <fullName evidence="6">GFA family protein</fullName>
    </submittedName>
</protein>
<accession>A0A3R8V5Q6</accession>
<evidence type="ECO:0000313" key="7">
    <source>
        <dbReference type="Proteomes" id="UP000276506"/>
    </source>
</evidence>
<dbReference type="Gene3D" id="3.90.1590.10">
    <property type="entry name" value="glutathione-dependent formaldehyde- activating enzyme (gfa)"/>
    <property type="match status" value="1"/>
</dbReference>
<evidence type="ECO:0000256" key="2">
    <source>
        <dbReference type="ARBA" id="ARBA00022723"/>
    </source>
</evidence>
<evidence type="ECO:0000256" key="4">
    <source>
        <dbReference type="ARBA" id="ARBA00023239"/>
    </source>
</evidence>
<dbReference type="InterPro" id="IPR011057">
    <property type="entry name" value="Mss4-like_sf"/>
</dbReference>
<dbReference type="PANTHER" id="PTHR33337">
    <property type="entry name" value="GFA DOMAIN-CONTAINING PROTEIN"/>
    <property type="match status" value="1"/>
</dbReference>
<comment type="similarity">
    <text evidence="1">Belongs to the Gfa family.</text>
</comment>
<dbReference type="GO" id="GO:0046872">
    <property type="term" value="F:metal ion binding"/>
    <property type="evidence" value="ECO:0007669"/>
    <property type="project" value="UniProtKB-KW"/>
</dbReference>
<dbReference type="Pfam" id="PF04828">
    <property type="entry name" value="GFA"/>
    <property type="match status" value="1"/>
</dbReference>
<evidence type="ECO:0000256" key="1">
    <source>
        <dbReference type="ARBA" id="ARBA00005495"/>
    </source>
</evidence>
<name>A0A3R8V5Q6_9GAMM</name>
<dbReference type="InterPro" id="IPR006913">
    <property type="entry name" value="CENP-V/GFA"/>
</dbReference>
<keyword evidence="3" id="KW-0862">Zinc</keyword>
<gene>
    <name evidence="6" type="ORF">EGJ28_24510</name>
</gene>
<dbReference type="SUPFAM" id="SSF51316">
    <property type="entry name" value="Mss4-like"/>
    <property type="match status" value="1"/>
</dbReference>